<feature type="chain" id="PRO_5001488750" description="Major facilitator superfamily (MFS) profile domain-containing protein" evidence="8">
    <location>
        <begin position="25"/>
        <end position="361"/>
    </location>
</feature>
<keyword evidence="4 7" id="KW-1133">Transmembrane helix</keyword>
<feature type="transmembrane region" description="Helical" evidence="7">
    <location>
        <begin position="291"/>
        <end position="312"/>
    </location>
</feature>
<evidence type="ECO:0000256" key="4">
    <source>
        <dbReference type="ARBA" id="ARBA00022989"/>
    </source>
</evidence>
<comment type="caution">
    <text evidence="10">The sequence shown here is derived from an EMBL/GenBank/DDBJ whole genome shotgun (WGS) entry which is preliminary data.</text>
</comment>
<evidence type="ECO:0000256" key="1">
    <source>
        <dbReference type="ARBA" id="ARBA00004141"/>
    </source>
</evidence>
<feature type="transmembrane region" description="Helical" evidence="7">
    <location>
        <begin position="236"/>
        <end position="256"/>
    </location>
</feature>
<feature type="domain" description="Major facilitator superfamily (MFS) profile" evidence="9">
    <location>
        <begin position="191"/>
        <end position="361"/>
    </location>
</feature>
<dbReference type="GO" id="GO:0016020">
    <property type="term" value="C:membrane"/>
    <property type="evidence" value="ECO:0007669"/>
    <property type="project" value="UniProtKB-SubCell"/>
</dbReference>
<dbReference type="Gene3D" id="1.20.1250.20">
    <property type="entry name" value="MFS general substrate transporter like domains"/>
    <property type="match status" value="1"/>
</dbReference>
<evidence type="ECO:0000259" key="9">
    <source>
        <dbReference type="PROSITE" id="PS50850"/>
    </source>
</evidence>
<evidence type="ECO:0000256" key="5">
    <source>
        <dbReference type="ARBA" id="ARBA00023136"/>
    </source>
</evidence>
<feature type="transmembrane region" description="Helical" evidence="7">
    <location>
        <begin position="268"/>
        <end position="285"/>
    </location>
</feature>
<comment type="subcellular location">
    <subcellularLocation>
        <location evidence="1">Membrane</location>
        <topology evidence="1">Multi-pass membrane protein</topology>
    </subcellularLocation>
</comment>
<dbReference type="InterPro" id="IPR045263">
    <property type="entry name" value="GLUT"/>
</dbReference>
<dbReference type="PANTHER" id="PTHR23503:SF8">
    <property type="entry name" value="FACILITATED GLUCOSE TRANSPORTER PROTEIN 1"/>
    <property type="match status" value="1"/>
</dbReference>
<organism evidence="10 11">
    <name type="scientific">Ancylostoma ceylanicum</name>
    <dbReference type="NCBI Taxonomy" id="53326"/>
    <lineage>
        <taxon>Eukaryota</taxon>
        <taxon>Metazoa</taxon>
        <taxon>Ecdysozoa</taxon>
        <taxon>Nematoda</taxon>
        <taxon>Chromadorea</taxon>
        <taxon>Rhabditida</taxon>
        <taxon>Rhabditina</taxon>
        <taxon>Rhabditomorpha</taxon>
        <taxon>Strongyloidea</taxon>
        <taxon>Ancylostomatidae</taxon>
        <taxon>Ancylostomatinae</taxon>
        <taxon>Ancylostoma</taxon>
    </lineage>
</organism>
<keyword evidence="2" id="KW-0813">Transport</keyword>
<evidence type="ECO:0000256" key="3">
    <source>
        <dbReference type="ARBA" id="ARBA00022692"/>
    </source>
</evidence>
<feature type="compositionally biased region" description="Basic and acidic residues" evidence="6">
    <location>
        <begin position="46"/>
        <end position="60"/>
    </location>
</feature>
<evidence type="ECO:0000313" key="10">
    <source>
        <dbReference type="EMBL" id="EYC19550.1"/>
    </source>
</evidence>
<dbReference type="PROSITE" id="PS50850">
    <property type="entry name" value="MFS"/>
    <property type="match status" value="1"/>
</dbReference>
<dbReference type="EMBL" id="JARK01001360">
    <property type="protein sequence ID" value="EYC19550.1"/>
    <property type="molecule type" value="Genomic_DNA"/>
</dbReference>
<dbReference type="SUPFAM" id="SSF103473">
    <property type="entry name" value="MFS general substrate transporter"/>
    <property type="match status" value="1"/>
</dbReference>
<protein>
    <recommendedName>
        <fullName evidence="9">Major facilitator superfamily (MFS) profile domain-containing protein</fullName>
    </recommendedName>
</protein>
<gene>
    <name evidence="10" type="primary">Acey_s0024.g929</name>
    <name evidence="10" type="ORF">Y032_0024g929</name>
</gene>
<feature type="region of interest" description="Disordered" evidence="6">
    <location>
        <begin position="46"/>
        <end position="72"/>
    </location>
</feature>
<dbReference type="Pfam" id="PF00083">
    <property type="entry name" value="Sugar_tr"/>
    <property type="match status" value="1"/>
</dbReference>
<sequence length="361" mass="40168">MGHRHRRSLYILALSGSRIRLVSSAETSFSENVWYTKNEFRYDDRKTAGDEHTKEAKTDVSQEVTEVQEEKTDVSQVATVEFSQVATVEYDAKEKENEWGEKIEENDKKREEKDKADNTEENRGGQEESDKKIEEKDKTDKTEENKGGQTPVALSISPSARFKISKISDRARKGVQTKPVTGELTTTLLFAMLCTTIGGFQFGFNIGCMNSSADIIQKWMMDSHHQLFGPGFQKGFLWSTTVAIFPLGATIGGLSAGALADMSGRRGGLLYTNVLIFISAALVGFAKFTGIYPVILVGRLFVGIYVAILVAARERVLSDHNVILVSDFCCESFHLAFALNPHNIKLHLLRRSVEISLSFCS</sequence>
<evidence type="ECO:0000256" key="2">
    <source>
        <dbReference type="ARBA" id="ARBA00022448"/>
    </source>
</evidence>
<evidence type="ECO:0000256" key="7">
    <source>
        <dbReference type="SAM" id="Phobius"/>
    </source>
</evidence>
<feature type="region of interest" description="Disordered" evidence="6">
    <location>
        <begin position="93"/>
        <end position="154"/>
    </location>
</feature>
<dbReference type="GO" id="GO:0015149">
    <property type="term" value="F:hexose transmembrane transporter activity"/>
    <property type="evidence" value="ECO:0007669"/>
    <property type="project" value="TreeGrafter"/>
</dbReference>
<evidence type="ECO:0000313" key="11">
    <source>
        <dbReference type="Proteomes" id="UP000024635"/>
    </source>
</evidence>
<evidence type="ECO:0000256" key="6">
    <source>
        <dbReference type="SAM" id="MobiDB-lite"/>
    </source>
</evidence>
<keyword evidence="3 7" id="KW-0812">Transmembrane</keyword>
<dbReference type="AlphaFoldDB" id="A0A016UWL1"/>
<dbReference type="STRING" id="53326.A0A016UWL1"/>
<accession>A0A016UWL1</accession>
<keyword evidence="5 7" id="KW-0472">Membrane</keyword>
<evidence type="ECO:0000256" key="8">
    <source>
        <dbReference type="SAM" id="SignalP"/>
    </source>
</evidence>
<feature type="signal peptide" evidence="8">
    <location>
        <begin position="1"/>
        <end position="24"/>
    </location>
</feature>
<feature type="compositionally biased region" description="Basic and acidic residues" evidence="6">
    <location>
        <begin position="93"/>
        <end position="146"/>
    </location>
</feature>
<dbReference type="InterPro" id="IPR020846">
    <property type="entry name" value="MFS_dom"/>
</dbReference>
<reference evidence="11" key="1">
    <citation type="journal article" date="2015" name="Nat. Genet.">
        <title>The genome and transcriptome of the zoonotic hookworm Ancylostoma ceylanicum identify infection-specific gene families.</title>
        <authorList>
            <person name="Schwarz E.M."/>
            <person name="Hu Y."/>
            <person name="Antoshechkin I."/>
            <person name="Miller M.M."/>
            <person name="Sternberg P.W."/>
            <person name="Aroian R.V."/>
        </authorList>
    </citation>
    <scope>NUCLEOTIDE SEQUENCE</scope>
    <source>
        <strain evidence="11">HY135</strain>
    </source>
</reference>
<dbReference type="Proteomes" id="UP000024635">
    <property type="component" value="Unassembled WGS sequence"/>
</dbReference>
<proteinExistence type="predicted"/>
<dbReference type="OrthoDB" id="4540492at2759"/>
<dbReference type="InterPro" id="IPR005828">
    <property type="entry name" value="MFS_sugar_transport-like"/>
</dbReference>
<dbReference type="InterPro" id="IPR036259">
    <property type="entry name" value="MFS_trans_sf"/>
</dbReference>
<dbReference type="PANTHER" id="PTHR23503">
    <property type="entry name" value="SOLUTE CARRIER FAMILY 2"/>
    <property type="match status" value="1"/>
</dbReference>
<keyword evidence="11" id="KW-1185">Reference proteome</keyword>
<keyword evidence="8" id="KW-0732">Signal</keyword>
<name>A0A016UWL1_9BILA</name>